<sequence length="105" mass="11780">WSEVFGRSSLGVVEVGSGLRGNRFRWCTTKCCLKNDEAYQFYSFRSTLGWHTRRERHEDMGSVVEDTGSVVEDEGSIVEDKGHVGGHVTHQSPEKSNEVALVADY</sequence>
<evidence type="ECO:0000313" key="3">
    <source>
        <dbReference type="Proteomes" id="UP000297245"/>
    </source>
</evidence>
<feature type="non-terminal residue" evidence="2">
    <location>
        <position position="1"/>
    </location>
</feature>
<keyword evidence="3" id="KW-1185">Reference proteome</keyword>
<organism evidence="2 3">
    <name type="scientific">Dendrothele bispora (strain CBS 962.96)</name>
    <dbReference type="NCBI Taxonomy" id="1314807"/>
    <lineage>
        <taxon>Eukaryota</taxon>
        <taxon>Fungi</taxon>
        <taxon>Dikarya</taxon>
        <taxon>Basidiomycota</taxon>
        <taxon>Agaricomycotina</taxon>
        <taxon>Agaricomycetes</taxon>
        <taxon>Agaricomycetidae</taxon>
        <taxon>Agaricales</taxon>
        <taxon>Agaricales incertae sedis</taxon>
        <taxon>Dendrothele</taxon>
    </lineage>
</organism>
<feature type="region of interest" description="Disordered" evidence="1">
    <location>
        <begin position="81"/>
        <end position="105"/>
    </location>
</feature>
<accession>A0A4V4HD21</accession>
<feature type="region of interest" description="Disordered" evidence="1">
    <location>
        <begin position="57"/>
        <end position="76"/>
    </location>
</feature>
<evidence type="ECO:0000313" key="2">
    <source>
        <dbReference type="EMBL" id="THU85595.1"/>
    </source>
</evidence>
<dbReference type="AlphaFoldDB" id="A0A4V4HD21"/>
<name>A0A4V4HD21_DENBC</name>
<evidence type="ECO:0000256" key="1">
    <source>
        <dbReference type="SAM" id="MobiDB-lite"/>
    </source>
</evidence>
<proteinExistence type="predicted"/>
<gene>
    <name evidence="2" type="ORF">K435DRAFT_783241</name>
</gene>
<reference evidence="2 3" key="1">
    <citation type="journal article" date="2019" name="Nat. Ecol. Evol.">
        <title>Megaphylogeny resolves global patterns of mushroom evolution.</title>
        <authorList>
            <person name="Varga T."/>
            <person name="Krizsan K."/>
            <person name="Foldi C."/>
            <person name="Dima B."/>
            <person name="Sanchez-Garcia M."/>
            <person name="Sanchez-Ramirez S."/>
            <person name="Szollosi G.J."/>
            <person name="Szarkandi J.G."/>
            <person name="Papp V."/>
            <person name="Albert L."/>
            <person name="Andreopoulos W."/>
            <person name="Angelini C."/>
            <person name="Antonin V."/>
            <person name="Barry K.W."/>
            <person name="Bougher N.L."/>
            <person name="Buchanan P."/>
            <person name="Buyck B."/>
            <person name="Bense V."/>
            <person name="Catcheside P."/>
            <person name="Chovatia M."/>
            <person name="Cooper J."/>
            <person name="Damon W."/>
            <person name="Desjardin D."/>
            <person name="Finy P."/>
            <person name="Geml J."/>
            <person name="Haridas S."/>
            <person name="Hughes K."/>
            <person name="Justo A."/>
            <person name="Karasinski D."/>
            <person name="Kautmanova I."/>
            <person name="Kiss B."/>
            <person name="Kocsube S."/>
            <person name="Kotiranta H."/>
            <person name="LaButti K.M."/>
            <person name="Lechner B.E."/>
            <person name="Liimatainen K."/>
            <person name="Lipzen A."/>
            <person name="Lukacs Z."/>
            <person name="Mihaltcheva S."/>
            <person name="Morgado L.N."/>
            <person name="Niskanen T."/>
            <person name="Noordeloos M.E."/>
            <person name="Ohm R.A."/>
            <person name="Ortiz-Santana B."/>
            <person name="Ovrebo C."/>
            <person name="Racz N."/>
            <person name="Riley R."/>
            <person name="Savchenko A."/>
            <person name="Shiryaev A."/>
            <person name="Soop K."/>
            <person name="Spirin V."/>
            <person name="Szebenyi C."/>
            <person name="Tomsovsky M."/>
            <person name="Tulloss R.E."/>
            <person name="Uehling J."/>
            <person name="Grigoriev I.V."/>
            <person name="Vagvolgyi C."/>
            <person name="Papp T."/>
            <person name="Martin F.M."/>
            <person name="Miettinen O."/>
            <person name="Hibbett D.S."/>
            <person name="Nagy L.G."/>
        </authorList>
    </citation>
    <scope>NUCLEOTIDE SEQUENCE [LARGE SCALE GENOMIC DNA]</scope>
    <source>
        <strain evidence="2 3">CBS 962.96</strain>
    </source>
</reference>
<dbReference type="Proteomes" id="UP000297245">
    <property type="component" value="Unassembled WGS sequence"/>
</dbReference>
<protein>
    <submittedName>
        <fullName evidence="2">Uncharacterized protein</fullName>
    </submittedName>
</protein>
<dbReference type="EMBL" id="ML179538">
    <property type="protein sequence ID" value="THU85595.1"/>
    <property type="molecule type" value="Genomic_DNA"/>
</dbReference>